<reference evidence="4" key="3">
    <citation type="submission" date="2025-08" db="UniProtKB">
        <authorList>
            <consortium name="RefSeq"/>
        </authorList>
    </citation>
    <scope>IDENTIFICATION</scope>
    <source>
        <strain evidence="4">CBS 342.82</strain>
    </source>
</reference>
<feature type="non-terminal residue" evidence="4">
    <location>
        <position position="486"/>
    </location>
</feature>
<proteinExistence type="predicted"/>
<evidence type="ECO:0000313" key="4">
    <source>
        <dbReference type="RefSeq" id="XP_033457677.1"/>
    </source>
</evidence>
<evidence type="ECO:0000256" key="1">
    <source>
        <dbReference type="SAM" id="Coils"/>
    </source>
</evidence>
<accession>A0A6J3LY19</accession>
<sequence>MSPEQLNGSKGRHRLTRSDSIYTLGRATFTGQLARLTSVRLPEADALARRISSIPSSIEAALVLSDAHDQIHVWIGKASDVLNGLNAEDDVEWAAAGGREGIAEVDGAINRFERLVEVYISSIEKLQGRDDISKLPAQDLIMVAKQMESIIASWKNIRRTLNSIQDQVEIAMDWEDLWNTVLGEIGQEMAGLNSLVFEMEEKRHEGAENLLGGSKEAMNLDELETIIEEGNGRAKRQSRNAQQSSTPTTPISPHSTQPTAIDLKEDSNLLALFARMEPLRASLDFLPMRLSAWSIRGNVVFPTACQELETRRDQLEEAWNKLSSDANSLRRELGEDKWIQLFRNAGRKAFKIYESILRSFDKLKEGIEAGEQQSHWTAFSKKAENYEAKKLHYSPAIERVLAIIDRGVLDRLTVNGEILRLQSDLRGRWIVLQTQMKELDHIVEDVLAENHERQLHDSVSTVVSSERSAGSSHVDTPGSSPNSSVL</sequence>
<dbReference type="GO" id="GO:0030473">
    <property type="term" value="P:nuclear migration along microtubule"/>
    <property type="evidence" value="ECO:0007669"/>
    <property type="project" value="TreeGrafter"/>
</dbReference>
<dbReference type="RefSeq" id="XP_033457677.1">
    <property type="nucleotide sequence ID" value="XM_033601711.1"/>
</dbReference>
<dbReference type="GO" id="GO:0051293">
    <property type="term" value="P:establishment of spindle localization"/>
    <property type="evidence" value="ECO:0007669"/>
    <property type="project" value="TreeGrafter"/>
</dbReference>
<dbReference type="PANTHER" id="PTHR37271">
    <property type="entry name" value="KARYOGAMY PROTEIN KAR9"/>
    <property type="match status" value="1"/>
</dbReference>
<evidence type="ECO:0000313" key="3">
    <source>
        <dbReference type="Proteomes" id="UP000504637"/>
    </source>
</evidence>
<feature type="region of interest" description="Disordered" evidence="2">
    <location>
        <begin position="231"/>
        <end position="259"/>
    </location>
</feature>
<keyword evidence="3" id="KW-1185">Reference proteome</keyword>
<dbReference type="GO" id="GO:0005938">
    <property type="term" value="C:cell cortex"/>
    <property type="evidence" value="ECO:0007669"/>
    <property type="project" value="TreeGrafter"/>
</dbReference>
<feature type="coiled-coil region" evidence="1">
    <location>
        <begin position="305"/>
        <end position="332"/>
    </location>
</feature>
<protein>
    <submittedName>
        <fullName evidence="4">Karyogamy protein</fullName>
    </submittedName>
</protein>
<dbReference type="Proteomes" id="UP000504637">
    <property type="component" value="Unplaced"/>
</dbReference>
<gene>
    <name evidence="4" type="ORF">K489DRAFT_323634</name>
</gene>
<organism evidence="4">
    <name type="scientific">Dissoconium aciculare CBS 342.82</name>
    <dbReference type="NCBI Taxonomy" id="1314786"/>
    <lineage>
        <taxon>Eukaryota</taxon>
        <taxon>Fungi</taxon>
        <taxon>Dikarya</taxon>
        <taxon>Ascomycota</taxon>
        <taxon>Pezizomycotina</taxon>
        <taxon>Dothideomycetes</taxon>
        <taxon>Dothideomycetidae</taxon>
        <taxon>Mycosphaerellales</taxon>
        <taxon>Dissoconiaceae</taxon>
        <taxon>Dissoconium</taxon>
    </lineage>
</organism>
<reference evidence="4" key="1">
    <citation type="submission" date="2020-01" db="EMBL/GenBank/DDBJ databases">
        <authorList>
            <consortium name="DOE Joint Genome Institute"/>
            <person name="Haridas S."/>
            <person name="Albert R."/>
            <person name="Binder M."/>
            <person name="Bloem J."/>
            <person name="Labutti K."/>
            <person name="Salamov A."/>
            <person name="Andreopoulos B."/>
            <person name="Baker S.E."/>
            <person name="Barry K."/>
            <person name="Bills G."/>
            <person name="Bluhm B.H."/>
            <person name="Cannon C."/>
            <person name="Castanera R."/>
            <person name="Culley D.E."/>
            <person name="Daum C."/>
            <person name="Ezra D."/>
            <person name="Gonzalez J.B."/>
            <person name="Henrissat B."/>
            <person name="Kuo A."/>
            <person name="Liang C."/>
            <person name="Lipzen A."/>
            <person name="Lutzoni F."/>
            <person name="Magnuson J."/>
            <person name="Mondo S."/>
            <person name="Nolan M."/>
            <person name="Ohm R."/>
            <person name="Pangilinan J."/>
            <person name="Park H.-J."/>
            <person name="Ramirez L."/>
            <person name="Alfaro M."/>
            <person name="Sun H."/>
            <person name="Tritt A."/>
            <person name="Yoshinaga Y."/>
            <person name="Zwiers L.-H."/>
            <person name="Turgeon B.G."/>
            <person name="Goodwin S.B."/>
            <person name="Spatafora J.W."/>
            <person name="Crous P.W."/>
            <person name="Grigoriev I.V."/>
        </authorList>
    </citation>
    <scope>NUCLEOTIDE SEQUENCE</scope>
    <source>
        <strain evidence="4">CBS 342.82</strain>
    </source>
</reference>
<dbReference type="GO" id="GO:0005816">
    <property type="term" value="C:spindle pole body"/>
    <property type="evidence" value="ECO:0007669"/>
    <property type="project" value="TreeGrafter"/>
</dbReference>
<feature type="region of interest" description="Disordered" evidence="2">
    <location>
        <begin position="457"/>
        <end position="486"/>
    </location>
</feature>
<feature type="compositionally biased region" description="Low complexity" evidence="2">
    <location>
        <begin position="242"/>
        <end position="259"/>
    </location>
</feature>
<dbReference type="PANTHER" id="PTHR37271:SF1">
    <property type="entry name" value="KARYOGAMY PROTEIN KAR9"/>
    <property type="match status" value="1"/>
</dbReference>
<reference evidence="4" key="2">
    <citation type="submission" date="2020-04" db="EMBL/GenBank/DDBJ databases">
        <authorList>
            <consortium name="NCBI Genome Project"/>
        </authorList>
    </citation>
    <scope>NUCLEOTIDE SEQUENCE</scope>
    <source>
        <strain evidence="4">CBS 342.82</strain>
    </source>
</reference>
<keyword evidence="1" id="KW-0175">Coiled coil</keyword>
<dbReference type="InterPro" id="IPR013889">
    <property type="entry name" value="Karyogamy_KAR9"/>
</dbReference>
<dbReference type="AlphaFoldDB" id="A0A6J3LY19"/>
<evidence type="ECO:0000256" key="2">
    <source>
        <dbReference type="SAM" id="MobiDB-lite"/>
    </source>
</evidence>
<dbReference type="Pfam" id="PF08580">
    <property type="entry name" value="KAR9"/>
    <property type="match status" value="1"/>
</dbReference>
<dbReference type="GO" id="GO:0043332">
    <property type="term" value="C:mating projection tip"/>
    <property type="evidence" value="ECO:0007669"/>
    <property type="project" value="TreeGrafter"/>
</dbReference>
<dbReference type="GeneID" id="54359511"/>
<dbReference type="OrthoDB" id="5559380at2759"/>
<dbReference type="GO" id="GO:0031578">
    <property type="term" value="P:mitotic spindle orientation checkpoint signaling"/>
    <property type="evidence" value="ECO:0007669"/>
    <property type="project" value="TreeGrafter"/>
</dbReference>
<name>A0A6J3LY19_9PEZI</name>